<dbReference type="Pfam" id="PF00746">
    <property type="entry name" value="Gram_pos_anchor"/>
    <property type="match status" value="1"/>
</dbReference>
<feature type="region of interest" description="Disordered" evidence="5">
    <location>
        <begin position="18"/>
        <end position="101"/>
    </location>
</feature>
<sequence length="1145" mass="122418">MAALAMLCTSVAAGTALAADDEPADATDTTQTQTTQTIGDDDDDDGADDATIDDGQADADPQNGDAPETTDGGTTTNGQSGEPSEDGDSGSQPALQSDDTGVATQALDEHTVQGVTPRGTTINLFDYWVDGTAENPANNGTNQSNGINKGHTLKFGGGGNTSGPASFTNINQYTGNASPRTGIVQSGLSNGYPVLSEATGSEGESLDYLFDPNTEEGARATHTNVGGLLQVDGDGYYYYNSHDNFASYVDGENNDFVLYNKNAVKHGGTSPDGQFFPFNKGADVFNEDGTAKDINSNNSVINHYFGLTMQTNFVQQYGGHVDKDGKQPVTYNFSGDDDVWVFVDGVLVGDLGGIHDATALQIDFSTGEVIIFDDNSAKIQEGDKQVPNPTNPDNGNNHYDAGETVYTETKTTLKKLFVDAGVDTSKFNGDTLPDNTYHTLSFFYMERGNVDSNMSLKYNLVNIPESGVMKVDAVGTPLNGVNFNLYPADSNYTIKDELNPYTATTDSTGNLIFRHPDAGTSQGTPVSLNELGEVSQYWVLKETNVPEGYRSNGDVQLRFAYGDDTTNKGTGPLLVSNQWDSGAYSEPHVTVQADSTVTDIDGASHSLAEGTMFAVVEKKVDGGWLPVYGDPYGGWQFAKDESVNSLAAAGARNIFIPGTSGAYEVTIENLPGDITTYEYMLKHHGGSANDAQYRVKYFYTTGDLTDAVEMNPEVSGSEFTRVFSVTVNLTNPKNELKLVKTDEGGKPLANAEFTLYHADENGAITSDVINTFTTNDNGEIDIANSSGMLPEGKYVLVETKAPDNYAPESTQIPIIVDDDGVHVNAGTADDNVTVTTKPGTLLYSMKGFAANDQVDATLHDIAVQPQNATEQEYPASDASWQNVGTLTHMQYIDDNDKVLNYTPTEDVKDNGDGSYTAHAGWSRLNIQQCMIHGTDSVKTDLSKWEPPVSNLNHLFTGDVTINVTNRRAEASFSIAKTLDGRKWEDTDTFSFTVTLDSGDAENVVLPSSNGTTWGTETNPVVISSSTEKHTVSYGSIVFTKIGKYEFTVEEVEGDIPGVSYSDAVFEVTVEVTDLAVDPQVTVKKTGGTSDDTAVDGTVTFANYYRTVSSLPLTGGDATARNLLLAGGGVLLLAGAAWLLARRKRV</sequence>
<dbReference type="Pfam" id="PF12892">
    <property type="entry name" value="FctA"/>
    <property type="match status" value="1"/>
</dbReference>
<dbReference type="InterPro" id="IPR041033">
    <property type="entry name" value="SpaA_PFL_dom_1"/>
</dbReference>
<feature type="chain" id="PRO_5047369692" evidence="7">
    <location>
        <begin position="19"/>
        <end position="1145"/>
    </location>
</feature>
<evidence type="ECO:0000256" key="5">
    <source>
        <dbReference type="SAM" id="MobiDB-lite"/>
    </source>
</evidence>
<dbReference type="EMBL" id="JAHBBD010000001">
    <property type="protein sequence ID" value="MBW3081858.1"/>
    <property type="molecule type" value="Genomic_DNA"/>
</dbReference>
<keyword evidence="6" id="KW-0472">Membrane</keyword>
<feature type="region of interest" description="Disordered" evidence="5">
    <location>
        <begin position="380"/>
        <end position="401"/>
    </location>
</feature>
<protein>
    <submittedName>
        <fullName evidence="10">LPXTG cell wall anchor domain-containing protein</fullName>
    </submittedName>
</protein>
<dbReference type="NCBIfam" id="TIGR01167">
    <property type="entry name" value="LPXTG_anchor"/>
    <property type="match status" value="1"/>
</dbReference>
<name>A0ABS6W5U5_9BIFI</name>
<dbReference type="PROSITE" id="PS51820">
    <property type="entry name" value="PA14"/>
    <property type="match status" value="1"/>
</dbReference>
<accession>A0ABS6W5U5</accession>
<keyword evidence="6" id="KW-0812">Transmembrane</keyword>
<dbReference type="PROSITE" id="PS50847">
    <property type="entry name" value="GRAM_POS_ANCHORING"/>
    <property type="match status" value="1"/>
</dbReference>
<evidence type="ECO:0000256" key="1">
    <source>
        <dbReference type="ARBA" id="ARBA00022512"/>
    </source>
</evidence>
<dbReference type="NCBIfam" id="TIGR03786">
    <property type="entry name" value="strep_pil_rpt"/>
    <property type="match status" value="1"/>
</dbReference>
<feature type="region of interest" description="Disordered" evidence="5">
    <location>
        <begin position="135"/>
        <end position="160"/>
    </location>
</feature>
<evidence type="ECO:0000313" key="10">
    <source>
        <dbReference type="EMBL" id="MBW3081858.1"/>
    </source>
</evidence>
<dbReference type="Pfam" id="PF17802">
    <property type="entry name" value="SpaA"/>
    <property type="match status" value="1"/>
</dbReference>
<dbReference type="InterPro" id="IPR022464">
    <property type="entry name" value="Strep_pil_isopept_link"/>
</dbReference>
<reference evidence="10 11" key="1">
    <citation type="submission" date="2021-05" db="EMBL/GenBank/DDBJ databases">
        <title>Phylogenetic classification of ten novel species belonging to the genus Bifidobacterium comprising B. colchicus sp. nov., B. abeli sp. nov., B. bicoloris sp. nov., B. guerezis sp. nov., B. rosaliae sp. nov., B. santillanensis sp. nov., B. argentati sp. nov., B. amazzoni sp. nov., B. pluviali sp. nov., and B. pinnaculum sp. nov.</title>
        <authorList>
            <person name="Lugli G.A."/>
            <person name="Ruiz Garcia L."/>
            <person name="Margolles A."/>
            <person name="Ventura M."/>
        </authorList>
    </citation>
    <scope>NUCLEOTIDE SEQUENCE [LARGE SCALE GENOMIC DNA]</scope>
    <source>
        <strain evidence="10 11">6T3</strain>
    </source>
</reference>
<evidence type="ECO:0000256" key="6">
    <source>
        <dbReference type="SAM" id="Phobius"/>
    </source>
</evidence>
<dbReference type="Proteomes" id="UP000812844">
    <property type="component" value="Unassembled WGS sequence"/>
</dbReference>
<evidence type="ECO:0000256" key="7">
    <source>
        <dbReference type="SAM" id="SignalP"/>
    </source>
</evidence>
<proteinExistence type="predicted"/>
<dbReference type="InterPro" id="IPR037524">
    <property type="entry name" value="PA14/GLEYA"/>
</dbReference>
<gene>
    <name evidence="10" type="ORF">KIH73_00415</name>
</gene>
<keyword evidence="1" id="KW-0134">Cell wall</keyword>
<dbReference type="InterPro" id="IPR019931">
    <property type="entry name" value="LPXTG_anchor"/>
</dbReference>
<keyword evidence="11" id="KW-1185">Reference proteome</keyword>
<feature type="compositionally biased region" description="Polar residues" evidence="5">
    <location>
        <begin position="135"/>
        <end position="147"/>
    </location>
</feature>
<evidence type="ECO:0000256" key="4">
    <source>
        <dbReference type="ARBA" id="ARBA00023088"/>
    </source>
</evidence>
<keyword evidence="3 7" id="KW-0732">Signal</keyword>
<evidence type="ECO:0000259" key="8">
    <source>
        <dbReference type="PROSITE" id="PS50847"/>
    </source>
</evidence>
<feature type="compositionally biased region" description="Polar residues" evidence="5">
    <location>
        <begin position="387"/>
        <end position="397"/>
    </location>
</feature>
<keyword evidence="6" id="KW-1133">Transmembrane helix</keyword>
<feature type="compositionally biased region" description="Acidic residues" evidence="5">
    <location>
        <begin position="39"/>
        <end position="57"/>
    </location>
</feature>
<evidence type="ECO:0000256" key="3">
    <source>
        <dbReference type="ARBA" id="ARBA00022729"/>
    </source>
</evidence>
<evidence type="ECO:0000313" key="11">
    <source>
        <dbReference type="Proteomes" id="UP000812844"/>
    </source>
</evidence>
<dbReference type="RefSeq" id="WP_219079546.1">
    <property type="nucleotide sequence ID" value="NZ_JAHBBD010000001.1"/>
</dbReference>
<feature type="domain" description="Gram-positive cocci surface proteins LPxTG" evidence="8">
    <location>
        <begin position="1110"/>
        <end position="1145"/>
    </location>
</feature>
<comment type="caution">
    <text evidence="10">The sequence shown here is derived from an EMBL/GenBank/DDBJ whole genome shotgun (WGS) entry which is preliminary data.</text>
</comment>
<feature type="domain" description="PA14" evidence="9">
    <location>
        <begin position="266"/>
        <end position="472"/>
    </location>
</feature>
<evidence type="ECO:0000259" key="9">
    <source>
        <dbReference type="PROSITE" id="PS51820"/>
    </source>
</evidence>
<feature type="compositionally biased region" description="Low complexity" evidence="5">
    <location>
        <begin position="26"/>
        <end position="38"/>
    </location>
</feature>
<feature type="transmembrane region" description="Helical" evidence="6">
    <location>
        <begin position="1122"/>
        <end position="1140"/>
    </location>
</feature>
<evidence type="ECO:0000256" key="2">
    <source>
        <dbReference type="ARBA" id="ARBA00022525"/>
    </source>
</evidence>
<keyword evidence="2" id="KW-0964">Secreted</keyword>
<organism evidence="10 11">
    <name type="scientific">Bifidobacterium phasiani</name>
    <dbReference type="NCBI Taxonomy" id="2834431"/>
    <lineage>
        <taxon>Bacteria</taxon>
        <taxon>Bacillati</taxon>
        <taxon>Actinomycetota</taxon>
        <taxon>Actinomycetes</taxon>
        <taxon>Bifidobacteriales</taxon>
        <taxon>Bifidobacteriaceae</taxon>
        <taxon>Bifidobacterium</taxon>
    </lineage>
</organism>
<feature type="signal peptide" evidence="7">
    <location>
        <begin position="1"/>
        <end position="18"/>
    </location>
</feature>
<keyword evidence="4" id="KW-0572">Peptidoglycan-anchor</keyword>